<proteinExistence type="predicted"/>
<dbReference type="EMBL" id="AWWV01015717">
    <property type="protein sequence ID" value="OMO51710.1"/>
    <property type="molecule type" value="Genomic_DNA"/>
</dbReference>
<gene>
    <name evidence="2" type="ORF">CCACVL1_29633</name>
</gene>
<sequence>MEGVVKVIPNHELKLHTTRSWDFIRFTQDTVGAKPEGDHCSHQNLGAGKPKQSSLAVSQSTSSPNADESSRNFDYDNRG</sequence>
<feature type="compositionally biased region" description="Low complexity" evidence="1">
    <location>
        <begin position="53"/>
        <end position="63"/>
    </location>
</feature>
<name>A0A1R3G106_COCAP</name>
<evidence type="ECO:0000313" key="3">
    <source>
        <dbReference type="Proteomes" id="UP000188268"/>
    </source>
</evidence>
<protein>
    <submittedName>
        <fullName evidence="2">Uncharacterized protein</fullName>
    </submittedName>
</protein>
<dbReference type="OrthoDB" id="2014869at2759"/>
<organism evidence="2 3">
    <name type="scientific">Corchorus capsularis</name>
    <name type="common">Jute</name>
    <dbReference type="NCBI Taxonomy" id="210143"/>
    <lineage>
        <taxon>Eukaryota</taxon>
        <taxon>Viridiplantae</taxon>
        <taxon>Streptophyta</taxon>
        <taxon>Embryophyta</taxon>
        <taxon>Tracheophyta</taxon>
        <taxon>Spermatophyta</taxon>
        <taxon>Magnoliopsida</taxon>
        <taxon>eudicotyledons</taxon>
        <taxon>Gunneridae</taxon>
        <taxon>Pentapetalae</taxon>
        <taxon>rosids</taxon>
        <taxon>malvids</taxon>
        <taxon>Malvales</taxon>
        <taxon>Malvaceae</taxon>
        <taxon>Grewioideae</taxon>
        <taxon>Apeibeae</taxon>
        <taxon>Corchorus</taxon>
    </lineage>
</organism>
<evidence type="ECO:0000256" key="1">
    <source>
        <dbReference type="SAM" id="MobiDB-lite"/>
    </source>
</evidence>
<keyword evidence="3" id="KW-1185">Reference proteome</keyword>
<comment type="caution">
    <text evidence="2">The sequence shown here is derived from an EMBL/GenBank/DDBJ whole genome shotgun (WGS) entry which is preliminary data.</text>
</comment>
<feature type="compositionally biased region" description="Basic and acidic residues" evidence="1">
    <location>
        <begin position="68"/>
        <end position="79"/>
    </location>
</feature>
<accession>A0A1R3G106</accession>
<dbReference type="Proteomes" id="UP000188268">
    <property type="component" value="Unassembled WGS sequence"/>
</dbReference>
<dbReference type="AlphaFoldDB" id="A0A1R3G106"/>
<dbReference type="Gramene" id="OMO51710">
    <property type="protein sequence ID" value="OMO51710"/>
    <property type="gene ID" value="CCACVL1_29633"/>
</dbReference>
<evidence type="ECO:0000313" key="2">
    <source>
        <dbReference type="EMBL" id="OMO51710.1"/>
    </source>
</evidence>
<reference evidence="2 3" key="1">
    <citation type="submission" date="2013-09" db="EMBL/GenBank/DDBJ databases">
        <title>Corchorus capsularis genome sequencing.</title>
        <authorList>
            <person name="Alam M."/>
            <person name="Haque M.S."/>
            <person name="Islam M.S."/>
            <person name="Emdad E.M."/>
            <person name="Islam M.M."/>
            <person name="Ahmed B."/>
            <person name="Halim A."/>
            <person name="Hossen Q.M.M."/>
            <person name="Hossain M.Z."/>
            <person name="Ahmed R."/>
            <person name="Khan M.M."/>
            <person name="Islam R."/>
            <person name="Rashid M.M."/>
            <person name="Khan S.A."/>
            <person name="Rahman M.S."/>
            <person name="Alam M."/>
        </authorList>
    </citation>
    <scope>NUCLEOTIDE SEQUENCE [LARGE SCALE GENOMIC DNA]</scope>
    <source>
        <strain evidence="3">cv. CVL-1</strain>
        <tissue evidence="2">Whole seedling</tissue>
    </source>
</reference>
<feature type="region of interest" description="Disordered" evidence="1">
    <location>
        <begin position="32"/>
        <end position="79"/>
    </location>
</feature>